<protein>
    <recommendedName>
        <fullName evidence="3">N-acetyltransferase domain-containing protein</fullName>
    </recommendedName>
</protein>
<sequence length="251" mass="26671">MATAFIRPYKTSDFADTAHICRATLPPTLAASEPAVRIAPYIWTHQYTLLSPATCFVLDDGSGAAVGYVIGCADVFALAAAYPRYVDEVLLPAAAREGGGGGAAAGGDVPVPGQLERLKPWLVPDGGGGVVGRVINEACLAQMAHSPRWLPLEGVEGKEELVRRFRATMHIDLLEGWRGKGWGREMITVFMASVRDAVEAGGGGLDCGRGVHIGVAGENKKVVPFYERVGFRVYEGGEREGGNVWMVSELS</sequence>
<evidence type="ECO:0000313" key="1">
    <source>
        <dbReference type="EMBL" id="KAL1867333.1"/>
    </source>
</evidence>
<dbReference type="InterPro" id="IPR016181">
    <property type="entry name" value="Acyl_CoA_acyltransferase"/>
</dbReference>
<comment type="caution">
    <text evidence="1">The sequence shown here is derived from an EMBL/GenBank/DDBJ whole genome shotgun (WGS) entry which is preliminary data.</text>
</comment>
<keyword evidence="2" id="KW-1185">Reference proteome</keyword>
<dbReference type="Gene3D" id="3.40.630.30">
    <property type="match status" value="1"/>
</dbReference>
<proteinExistence type="predicted"/>
<organism evidence="1 2">
    <name type="scientific">Diaporthe australafricana</name>
    <dbReference type="NCBI Taxonomy" id="127596"/>
    <lineage>
        <taxon>Eukaryota</taxon>
        <taxon>Fungi</taxon>
        <taxon>Dikarya</taxon>
        <taxon>Ascomycota</taxon>
        <taxon>Pezizomycotina</taxon>
        <taxon>Sordariomycetes</taxon>
        <taxon>Sordariomycetidae</taxon>
        <taxon>Diaporthales</taxon>
        <taxon>Diaporthaceae</taxon>
        <taxon>Diaporthe</taxon>
    </lineage>
</organism>
<accession>A0ABR3WUH7</accession>
<dbReference type="SUPFAM" id="SSF55729">
    <property type="entry name" value="Acyl-CoA N-acyltransferases (Nat)"/>
    <property type="match status" value="1"/>
</dbReference>
<evidence type="ECO:0008006" key="3">
    <source>
        <dbReference type="Google" id="ProtNLM"/>
    </source>
</evidence>
<evidence type="ECO:0000313" key="2">
    <source>
        <dbReference type="Proteomes" id="UP001583177"/>
    </source>
</evidence>
<dbReference type="EMBL" id="JAWRVE010000051">
    <property type="protein sequence ID" value="KAL1867333.1"/>
    <property type="molecule type" value="Genomic_DNA"/>
</dbReference>
<name>A0ABR3WUH7_9PEZI</name>
<reference evidence="1 2" key="1">
    <citation type="journal article" date="2024" name="IMA Fungus">
        <title>IMA Genome - F19 : A genome assembly and annotation guide to empower mycologists, including annotated draft genome sequences of Ceratocystis pirilliformis, Diaporthe australafricana, Fusarium ophioides, Paecilomyces lecythidis, and Sporothrix stenoceras.</title>
        <authorList>
            <person name="Aylward J."/>
            <person name="Wilson A.M."/>
            <person name="Visagie C.M."/>
            <person name="Spraker J."/>
            <person name="Barnes I."/>
            <person name="Buitendag C."/>
            <person name="Ceriani C."/>
            <person name="Del Mar Angel L."/>
            <person name="du Plessis D."/>
            <person name="Fuchs T."/>
            <person name="Gasser K."/>
            <person name="Kramer D."/>
            <person name="Li W."/>
            <person name="Munsamy K."/>
            <person name="Piso A."/>
            <person name="Price J.L."/>
            <person name="Sonnekus B."/>
            <person name="Thomas C."/>
            <person name="van der Nest A."/>
            <person name="van Dijk A."/>
            <person name="van Heerden A."/>
            <person name="van Vuuren N."/>
            <person name="Yilmaz N."/>
            <person name="Duong T.A."/>
            <person name="van der Merwe N.A."/>
            <person name="Wingfield M.J."/>
            <person name="Wingfield B.D."/>
        </authorList>
    </citation>
    <scope>NUCLEOTIDE SEQUENCE [LARGE SCALE GENOMIC DNA]</scope>
    <source>
        <strain evidence="1 2">CMW 18300</strain>
    </source>
</reference>
<gene>
    <name evidence="1" type="ORF">Daus18300_006452</name>
</gene>
<dbReference type="Proteomes" id="UP001583177">
    <property type="component" value="Unassembled WGS sequence"/>
</dbReference>